<evidence type="ECO:0000256" key="4">
    <source>
        <dbReference type="ARBA" id="ARBA00022795"/>
    </source>
</evidence>
<dbReference type="OrthoDB" id="1524959at2"/>
<keyword evidence="6" id="KW-0969">Cilium</keyword>
<proteinExistence type="inferred from homology"/>
<dbReference type="PIRSF" id="PIRSF039090">
    <property type="entry name" value="Flis"/>
    <property type="match status" value="1"/>
</dbReference>
<dbReference type="GO" id="GO:0071973">
    <property type="term" value="P:bacterial-type flagellum-dependent cell motility"/>
    <property type="evidence" value="ECO:0007669"/>
    <property type="project" value="TreeGrafter"/>
</dbReference>
<comment type="similarity">
    <text evidence="2">Belongs to the FliS family.</text>
</comment>
<keyword evidence="4" id="KW-1005">Bacterial flagellum biogenesis</keyword>
<evidence type="ECO:0000313" key="6">
    <source>
        <dbReference type="EMBL" id="SNR81966.1"/>
    </source>
</evidence>
<evidence type="ECO:0000256" key="3">
    <source>
        <dbReference type="ARBA" id="ARBA00022490"/>
    </source>
</evidence>
<comment type="subcellular location">
    <subcellularLocation>
        <location evidence="1">Cytoplasm</location>
        <location evidence="1">Cytosol</location>
    </subcellularLocation>
</comment>
<organism evidence="6 7">
    <name type="scientific">Desulfurobacterium atlanticum</name>
    <dbReference type="NCBI Taxonomy" id="240169"/>
    <lineage>
        <taxon>Bacteria</taxon>
        <taxon>Pseudomonadati</taxon>
        <taxon>Aquificota</taxon>
        <taxon>Aquificia</taxon>
        <taxon>Desulfurobacteriales</taxon>
        <taxon>Desulfurobacteriaceae</taxon>
        <taxon>Desulfurobacterium</taxon>
    </lineage>
</organism>
<dbReference type="Proteomes" id="UP000198405">
    <property type="component" value="Unassembled WGS sequence"/>
</dbReference>
<dbReference type="SUPFAM" id="SSF101116">
    <property type="entry name" value="Flagellar export chaperone FliS"/>
    <property type="match status" value="1"/>
</dbReference>
<dbReference type="GO" id="GO:0005829">
    <property type="term" value="C:cytosol"/>
    <property type="evidence" value="ECO:0007669"/>
    <property type="project" value="UniProtKB-SubCell"/>
</dbReference>
<evidence type="ECO:0000313" key="7">
    <source>
        <dbReference type="Proteomes" id="UP000198405"/>
    </source>
</evidence>
<keyword evidence="5" id="KW-0143">Chaperone</keyword>
<keyword evidence="3" id="KW-0963">Cytoplasm</keyword>
<accession>A0A238ZEM1</accession>
<dbReference type="EMBL" id="FZOB01000008">
    <property type="protein sequence ID" value="SNR81966.1"/>
    <property type="molecule type" value="Genomic_DNA"/>
</dbReference>
<keyword evidence="6" id="KW-0966">Cell projection</keyword>
<dbReference type="PANTHER" id="PTHR34773:SF1">
    <property type="entry name" value="FLAGELLAR SECRETION CHAPERONE FLIS"/>
    <property type="match status" value="1"/>
</dbReference>
<protein>
    <submittedName>
        <fullName evidence="6">Flagellar protein FliS</fullName>
    </submittedName>
</protein>
<reference evidence="7" key="1">
    <citation type="submission" date="2017-06" db="EMBL/GenBank/DDBJ databases">
        <authorList>
            <person name="Varghese N."/>
            <person name="Submissions S."/>
        </authorList>
    </citation>
    <scope>NUCLEOTIDE SEQUENCE [LARGE SCALE GENOMIC DNA]</scope>
    <source>
        <strain evidence="7">DSM 15668</strain>
    </source>
</reference>
<name>A0A238ZEM1_9BACT</name>
<gene>
    <name evidence="6" type="ORF">SAMN06265340_10840</name>
</gene>
<dbReference type="InterPro" id="IPR003713">
    <property type="entry name" value="FliS"/>
</dbReference>
<keyword evidence="7" id="KW-1185">Reference proteome</keyword>
<keyword evidence="6" id="KW-0282">Flagellum</keyword>
<sequence>MNPYLKMDVETASPARKVIMLYEKAILCMEDAKLAIEENDLKTKVESILRAHDIIRVLNASLDMEKGGEIAENLRALYEFIEDSLVKVNASNDVKLLDDLIEIVANLKSAWEEIESKI</sequence>
<dbReference type="Gene3D" id="1.20.120.340">
    <property type="entry name" value="Flagellar protein FliS"/>
    <property type="match status" value="1"/>
</dbReference>
<dbReference type="NCBIfam" id="TIGR00208">
    <property type="entry name" value="fliS"/>
    <property type="match status" value="1"/>
</dbReference>
<dbReference type="CDD" id="cd16098">
    <property type="entry name" value="FliS"/>
    <property type="match status" value="1"/>
</dbReference>
<evidence type="ECO:0000256" key="2">
    <source>
        <dbReference type="ARBA" id="ARBA00008787"/>
    </source>
</evidence>
<dbReference type="InterPro" id="IPR036584">
    <property type="entry name" value="FliS_sf"/>
</dbReference>
<evidence type="ECO:0000256" key="1">
    <source>
        <dbReference type="ARBA" id="ARBA00004514"/>
    </source>
</evidence>
<dbReference type="AlphaFoldDB" id="A0A238ZEM1"/>
<dbReference type="GO" id="GO:0044780">
    <property type="term" value="P:bacterial-type flagellum assembly"/>
    <property type="evidence" value="ECO:0007669"/>
    <property type="project" value="InterPro"/>
</dbReference>
<evidence type="ECO:0000256" key="5">
    <source>
        <dbReference type="ARBA" id="ARBA00023186"/>
    </source>
</evidence>
<dbReference type="Pfam" id="PF02561">
    <property type="entry name" value="FliS"/>
    <property type="match status" value="1"/>
</dbReference>
<dbReference type="PANTHER" id="PTHR34773">
    <property type="entry name" value="FLAGELLAR SECRETION CHAPERONE FLIS"/>
    <property type="match status" value="1"/>
</dbReference>
<dbReference type="RefSeq" id="WP_089323259.1">
    <property type="nucleotide sequence ID" value="NZ_FZOB01000008.1"/>
</dbReference>